<evidence type="ECO:0000256" key="1">
    <source>
        <dbReference type="SAM" id="Phobius"/>
    </source>
</evidence>
<dbReference type="AlphaFoldDB" id="A0AAD9RU43"/>
<dbReference type="EMBL" id="JAIFRP010000021">
    <property type="protein sequence ID" value="KAK2585869.1"/>
    <property type="molecule type" value="Genomic_DNA"/>
</dbReference>
<keyword evidence="1" id="KW-0812">Transmembrane</keyword>
<gene>
    <name evidence="2" type="ORF">KPH14_010462</name>
</gene>
<keyword evidence="3" id="KW-1185">Reference proteome</keyword>
<organism evidence="2 3">
    <name type="scientific">Odynerus spinipes</name>
    <dbReference type="NCBI Taxonomy" id="1348599"/>
    <lineage>
        <taxon>Eukaryota</taxon>
        <taxon>Metazoa</taxon>
        <taxon>Ecdysozoa</taxon>
        <taxon>Arthropoda</taxon>
        <taxon>Hexapoda</taxon>
        <taxon>Insecta</taxon>
        <taxon>Pterygota</taxon>
        <taxon>Neoptera</taxon>
        <taxon>Endopterygota</taxon>
        <taxon>Hymenoptera</taxon>
        <taxon>Apocrita</taxon>
        <taxon>Aculeata</taxon>
        <taxon>Vespoidea</taxon>
        <taxon>Vespidae</taxon>
        <taxon>Eumeninae</taxon>
        <taxon>Odynerus</taxon>
    </lineage>
</organism>
<reference evidence="2" key="2">
    <citation type="journal article" date="2023" name="Commun. Biol.">
        <title>Intrasexual cuticular hydrocarbon dimorphism in a wasp sheds light on hydrocarbon biosynthesis genes in Hymenoptera.</title>
        <authorList>
            <person name="Moris V.C."/>
            <person name="Podsiadlowski L."/>
            <person name="Martin S."/>
            <person name="Oeyen J.P."/>
            <person name="Donath A."/>
            <person name="Petersen M."/>
            <person name="Wilbrandt J."/>
            <person name="Misof B."/>
            <person name="Liedtke D."/>
            <person name="Thamm M."/>
            <person name="Scheiner R."/>
            <person name="Schmitt T."/>
            <person name="Niehuis O."/>
        </authorList>
    </citation>
    <scope>NUCLEOTIDE SEQUENCE</scope>
    <source>
        <strain evidence="2">GBR_01_08_01A</strain>
    </source>
</reference>
<name>A0AAD9RU43_9HYME</name>
<keyword evidence="1" id="KW-0472">Membrane</keyword>
<comment type="caution">
    <text evidence="2">The sequence shown here is derived from an EMBL/GenBank/DDBJ whole genome shotgun (WGS) entry which is preliminary data.</text>
</comment>
<evidence type="ECO:0000313" key="3">
    <source>
        <dbReference type="Proteomes" id="UP001258017"/>
    </source>
</evidence>
<feature type="transmembrane region" description="Helical" evidence="1">
    <location>
        <begin position="12"/>
        <end position="28"/>
    </location>
</feature>
<accession>A0AAD9RU43</accession>
<evidence type="ECO:0000313" key="2">
    <source>
        <dbReference type="EMBL" id="KAK2585869.1"/>
    </source>
</evidence>
<proteinExistence type="predicted"/>
<protein>
    <submittedName>
        <fullName evidence="2">Uncharacterized protein</fullName>
    </submittedName>
</protein>
<keyword evidence="1" id="KW-1133">Transmembrane helix</keyword>
<sequence length="68" mass="7637">MSLVLIRVTTVFNPLIPLYVPFFTLISVQQFPSVTQALSLSLVVVVVDIHVLEKVTIPRKKRSQVGNF</sequence>
<reference evidence="2" key="1">
    <citation type="submission" date="2021-08" db="EMBL/GenBank/DDBJ databases">
        <authorList>
            <person name="Misof B."/>
            <person name="Oliver O."/>
            <person name="Podsiadlowski L."/>
            <person name="Donath A."/>
            <person name="Peters R."/>
            <person name="Mayer C."/>
            <person name="Rust J."/>
            <person name="Gunkel S."/>
            <person name="Lesny P."/>
            <person name="Martin S."/>
            <person name="Oeyen J.P."/>
            <person name="Petersen M."/>
            <person name="Panagiotis P."/>
            <person name="Wilbrandt J."/>
            <person name="Tanja T."/>
        </authorList>
    </citation>
    <scope>NUCLEOTIDE SEQUENCE</scope>
    <source>
        <strain evidence="2">GBR_01_08_01A</strain>
        <tissue evidence="2">Thorax + abdomen</tissue>
    </source>
</reference>
<dbReference type="Proteomes" id="UP001258017">
    <property type="component" value="Unassembled WGS sequence"/>
</dbReference>